<name>A0ABW6EPT1_9ACTN</name>
<accession>A0ABW6EPT1</accession>
<evidence type="ECO:0000313" key="1">
    <source>
        <dbReference type="EMBL" id="MFD4216006.1"/>
    </source>
</evidence>
<gene>
    <name evidence="1" type="ORF">ACFWSS_24355</name>
</gene>
<reference evidence="1 2" key="1">
    <citation type="submission" date="2024-09" db="EMBL/GenBank/DDBJ databases">
        <title>The Natural Products Discovery Center: Release of the First 8490 Sequenced Strains for Exploring Actinobacteria Biosynthetic Diversity.</title>
        <authorList>
            <person name="Kalkreuter E."/>
            <person name="Kautsar S.A."/>
            <person name="Yang D."/>
            <person name="Bader C.D."/>
            <person name="Teijaro C.N."/>
            <person name="Fluegel L."/>
            <person name="Davis C.M."/>
            <person name="Simpson J.R."/>
            <person name="Lauterbach L."/>
            <person name="Steele A.D."/>
            <person name="Gui C."/>
            <person name="Meng S."/>
            <person name="Li G."/>
            <person name="Viehrig K."/>
            <person name="Ye F."/>
            <person name="Su P."/>
            <person name="Kiefer A.F."/>
            <person name="Nichols A."/>
            <person name="Cepeda A.J."/>
            <person name="Yan W."/>
            <person name="Fan B."/>
            <person name="Jiang Y."/>
            <person name="Adhikari A."/>
            <person name="Zheng C.-J."/>
            <person name="Schuster L."/>
            <person name="Cowan T.M."/>
            <person name="Smanski M.J."/>
            <person name="Chevrette M.G."/>
            <person name="De Carvalho L.P.S."/>
            <person name="Shen B."/>
        </authorList>
    </citation>
    <scope>NUCLEOTIDE SEQUENCE [LARGE SCALE GENOMIC DNA]</scope>
    <source>
        <strain evidence="1 2">NPDC058546</strain>
    </source>
</reference>
<evidence type="ECO:0000313" key="2">
    <source>
        <dbReference type="Proteomes" id="UP001598251"/>
    </source>
</evidence>
<sequence length="44" mass="4569">MKGNAVVGTASRAFDGGELTNGRKRHLVVGRLGLGLAALVPPRR</sequence>
<dbReference type="RefSeq" id="WP_268246807.1">
    <property type="nucleotide sequence ID" value="NZ_BMSG01000004.1"/>
</dbReference>
<dbReference type="Proteomes" id="UP001598251">
    <property type="component" value="Unassembled WGS sequence"/>
</dbReference>
<proteinExistence type="predicted"/>
<protein>
    <submittedName>
        <fullName evidence="1">Uncharacterized protein</fullName>
    </submittedName>
</protein>
<comment type="caution">
    <text evidence="1">The sequence shown here is derived from an EMBL/GenBank/DDBJ whole genome shotgun (WGS) entry which is preliminary data.</text>
</comment>
<organism evidence="1 2">
    <name type="scientific">Streptomyces sindenensis</name>
    <dbReference type="NCBI Taxonomy" id="67363"/>
    <lineage>
        <taxon>Bacteria</taxon>
        <taxon>Bacillati</taxon>
        <taxon>Actinomycetota</taxon>
        <taxon>Actinomycetes</taxon>
        <taxon>Kitasatosporales</taxon>
        <taxon>Streptomycetaceae</taxon>
        <taxon>Streptomyces</taxon>
    </lineage>
</organism>
<keyword evidence="2" id="KW-1185">Reference proteome</keyword>
<dbReference type="EMBL" id="JBHXOF010000017">
    <property type="protein sequence ID" value="MFD4216006.1"/>
    <property type="molecule type" value="Genomic_DNA"/>
</dbReference>